<dbReference type="Proteomes" id="UP001605036">
    <property type="component" value="Unassembled WGS sequence"/>
</dbReference>
<keyword evidence="2" id="KW-1185">Reference proteome</keyword>
<sequence>MEFVSVVIDIDLKMEESDPVCDSQETDGIIASLLQPNGAPQTAAVQVTKVVGKVVVEVVAGVRKQIYDDVKDLSNVGRQRWKTTMGKLGNMPTVGGEML</sequence>
<dbReference type="AlphaFoldDB" id="A0ABD1Y294"/>
<evidence type="ECO:0000313" key="2">
    <source>
        <dbReference type="Proteomes" id="UP001605036"/>
    </source>
</evidence>
<evidence type="ECO:0000313" key="1">
    <source>
        <dbReference type="EMBL" id="KAL2619822.1"/>
    </source>
</evidence>
<gene>
    <name evidence="1" type="ORF">R1flu_000027</name>
</gene>
<name>A0ABD1Y294_9MARC</name>
<dbReference type="EMBL" id="JBHFFA010000006">
    <property type="protein sequence ID" value="KAL2619822.1"/>
    <property type="molecule type" value="Genomic_DNA"/>
</dbReference>
<protein>
    <submittedName>
        <fullName evidence="1">Uncharacterized protein</fullName>
    </submittedName>
</protein>
<comment type="caution">
    <text evidence="1">The sequence shown here is derived from an EMBL/GenBank/DDBJ whole genome shotgun (WGS) entry which is preliminary data.</text>
</comment>
<reference evidence="1 2" key="1">
    <citation type="submission" date="2024-09" db="EMBL/GenBank/DDBJ databases">
        <title>Chromosome-scale assembly of Riccia fluitans.</title>
        <authorList>
            <person name="Paukszto L."/>
            <person name="Sawicki J."/>
            <person name="Karawczyk K."/>
            <person name="Piernik-Szablinska J."/>
            <person name="Szczecinska M."/>
            <person name="Mazdziarz M."/>
        </authorList>
    </citation>
    <scope>NUCLEOTIDE SEQUENCE [LARGE SCALE GENOMIC DNA]</scope>
    <source>
        <strain evidence="1">Rf_01</strain>
        <tissue evidence="1">Aerial parts of the thallus</tissue>
    </source>
</reference>
<accession>A0ABD1Y294</accession>
<organism evidence="1 2">
    <name type="scientific">Riccia fluitans</name>
    <dbReference type="NCBI Taxonomy" id="41844"/>
    <lineage>
        <taxon>Eukaryota</taxon>
        <taxon>Viridiplantae</taxon>
        <taxon>Streptophyta</taxon>
        <taxon>Embryophyta</taxon>
        <taxon>Marchantiophyta</taxon>
        <taxon>Marchantiopsida</taxon>
        <taxon>Marchantiidae</taxon>
        <taxon>Marchantiales</taxon>
        <taxon>Ricciaceae</taxon>
        <taxon>Riccia</taxon>
    </lineage>
</organism>
<proteinExistence type="predicted"/>